<dbReference type="InterPro" id="IPR017850">
    <property type="entry name" value="Alkaline_phosphatase_core_sf"/>
</dbReference>
<evidence type="ECO:0000313" key="4">
    <source>
        <dbReference type="EMBL" id="MBB5708611.1"/>
    </source>
</evidence>
<dbReference type="Pfam" id="PF04185">
    <property type="entry name" value="Phosphoesterase"/>
    <property type="match status" value="1"/>
</dbReference>
<organism evidence="4 5">
    <name type="scientific">Sphingopyxis panaciterrulae</name>
    <dbReference type="NCBI Taxonomy" id="462372"/>
    <lineage>
        <taxon>Bacteria</taxon>
        <taxon>Pseudomonadati</taxon>
        <taxon>Pseudomonadota</taxon>
        <taxon>Alphaproteobacteria</taxon>
        <taxon>Sphingomonadales</taxon>
        <taxon>Sphingomonadaceae</taxon>
        <taxon>Sphingopyxis</taxon>
    </lineage>
</organism>
<dbReference type="Proteomes" id="UP000537161">
    <property type="component" value="Unassembled WGS sequence"/>
</dbReference>
<evidence type="ECO:0000313" key="5">
    <source>
        <dbReference type="Proteomes" id="UP000537161"/>
    </source>
</evidence>
<dbReference type="SUPFAM" id="SSF53649">
    <property type="entry name" value="Alkaline phosphatase-like"/>
    <property type="match status" value="1"/>
</dbReference>
<evidence type="ECO:0000256" key="3">
    <source>
        <dbReference type="ARBA" id="ARBA00022801"/>
    </source>
</evidence>
<keyword evidence="3" id="KW-0378">Hydrolase</keyword>
<sequence length="537" mass="59384">MHNIDRRSLLTGMAATGLAATIGAGEASARTRLGTRFDRRLRAAIDTMVVIYAENRSFNNLFTGFPGLEQPLEQVPVDRTRQRDRDGSVLPHLPPIWEGLVPVKQTVQHREYLIGPNDLPQLANEPFQLLTTDGDPLPHGVITRDLVHSFYNNQLQINGGRNDGFVAWGNSGALVMGHYGDSSAVLRLWQIAREFTLCDNFFQGAFGGSFFNHQYLIAACPPYYPNADKGPAREKIVQFDPNFPDELRPLIKADTPSSAMDGPVRFVSDTLSPDFYAVNTMLPPYMPSYQPDPDRLGYSRASSALTMPAQYHPTIGDRLSARGIDWAWYAGGWTLAYEGKGGSRDFPSRPNFQPHHQPFNYFARFAPGTSDRDRHLRDGGTGETARTNYFLADAVEGKLPPVSFYKPQGDLNMHAGYSDVDAGDRHIAGVIDTLRKSPQWSGMMIVVTFDENGGWWDHVPPPQGDRWGPGTRIPAVIISPSARKAHVDHTIYDTGSIARFLIRRFGLESLPGLAERDRAMIAHGGPPSGDLTAALDL</sequence>
<dbReference type="EC" id="3.1.4.3" evidence="2"/>
<name>A0A7W9B9B7_9SPHN</name>
<dbReference type="Gene3D" id="3.40.720.10">
    <property type="entry name" value="Alkaline Phosphatase, subunit A"/>
    <property type="match status" value="2"/>
</dbReference>
<dbReference type="PROSITE" id="PS51318">
    <property type="entry name" value="TAT"/>
    <property type="match status" value="1"/>
</dbReference>
<proteinExistence type="inferred from homology"/>
<dbReference type="InterPro" id="IPR007312">
    <property type="entry name" value="Phosphoesterase"/>
</dbReference>
<dbReference type="InterPro" id="IPR006311">
    <property type="entry name" value="TAT_signal"/>
</dbReference>
<dbReference type="CDD" id="cd16013">
    <property type="entry name" value="AcpA"/>
    <property type="match status" value="1"/>
</dbReference>
<dbReference type="AlphaFoldDB" id="A0A7W9B9B7"/>
<dbReference type="PANTHER" id="PTHR31956:SF1">
    <property type="entry name" value="NON-SPECIFIC PHOSPHOLIPASE C1"/>
    <property type="match status" value="1"/>
</dbReference>
<reference evidence="4 5" key="1">
    <citation type="submission" date="2020-08" db="EMBL/GenBank/DDBJ databases">
        <title>Genomic Encyclopedia of Type Strains, Phase IV (KMG-IV): sequencing the most valuable type-strain genomes for metagenomic binning, comparative biology and taxonomic classification.</title>
        <authorList>
            <person name="Goeker M."/>
        </authorList>
    </citation>
    <scope>NUCLEOTIDE SEQUENCE [LARGE SCALE GENOMIC DNA]</scope>
    <source>
        <strain evidence="4 5">DSM 27163</strain>
    </source>
</reference>
<comment type="similarity">
    <text evidence="1">Belongs to the bacterial phospholipase C family.</text>
</comment>
<dbReference type="NCBIfam" id="TIGR03397">
    <property type="entry name" value="acid_phos_Burk"/>
    <property type="match status" value="1"/>
</dbReference>
<comment type="caution">
    <text evidence="4">The sequence shown here is derived from an EMBL/GenBank/DDBJ whole genome shotgun (WGS) entry which is preliminary data.</text>
</comment>
<dbReference type="PANTHER" id="PTHR31956">
    <property type="entry name" value="NON-SPECIFIC PHOSPHOLIPASE C4-RELATED"/>
    <property type="match status" value="1"/>
</dbReference>
<keyword evidence="5" id="KW-1185">Reference proteome</keyword>
<dbReference type="EMBL" id="JACIJH010000022">
    <property type="protein sequence ID" value="MBB5708611.1"/>
    <property type="molecule type" value="Genomic_DNA"/>
</dbReference>
<accession>A0A7W9B9B7</accession>
<protein>
    <recommendedName>
        <fullName evidence="2">phospholipase C</fullName>
        <ecNumber evidence="2">3.1.4.3</ecNumber>
    </recommendedName>
</protein>
<dbReference type="GO" id="GO:0003993">
    <property type="term" value="F:acid phosphatase activity"/>
    <property type="evidence" value="ECO:0007669"/>
    <property type="project" value="InterPro"/>
</dbReference>
<gene>
    <name evidence="4" type="ORF">FHR21_004004</name>
</gene>
<dbReference type="InterPro" id="IPR017768">
    <property type="entry name" value="AcpA"/>
</dbReference>
<dbReference type="GO" id="GO:0034480">
    <property type="term" value="F:phosphatidylcholine phospholipase C activity"/>
    <property type="evidence" value="ECO:0007669"/>
    <property type="project" value="UniProtKB-EC"/>
</dbReference>
<evidence type="ECO:0000256" key="1">
    <source>
        <dbReference type="ARBA" id="ARBA00009717"/>
    </source>
</evidence>
<dbReference type="RefSeq" id="WP_184101468.1">
    <property type="nucleotide sequence ID" value="NZ_JACIJH010000022.1"/>
</dbReference>
<evidence type="ECO:0000256" key="2">
    <source>
        <dbReference type="ARBA" id="ARBA00012018"/>
    </source>
</evidence>